<evidence type="ECO:0000256" key="1">
    <source>
        <dbReference type="SAM" id="MobiDB-lite"/>
    </source>
</evidence>
<dbReference type="Proteomes" id="UP000030641">
    <property type="component" value="Unassembled WGS sequence"/>
</dbReference>
<name>A0A074YF60_AURSE</name>
<feature type="region of interest" description="Disordered" evidence="1">
    <location>
        <begin position="1"/>
        <end position="76"/>
    </location>
</feature>
<feature type="region of interest" description="Disordered" evidence="1">
    <location>
        <begin position="302"/>
        <end position="348"/>
    </location>
</feature>
<protein>
    <submittedName>
        <fullName evidence="2">Uncharacterized protein</fullName>
    </submittedName>
</protein>
<evidence type="ECO:0000313" key="3">
    <source>
        <dbReference type="Proteomes" id="UP000030641"/>
    </source>
</evidence>
<dbReference type="AlphaFoldDB" id="A0A074YF60"/>
<feature type="compositionally biased region" description="Acidic residues" evidence="1">
    <location>
        <begin position="339"/>
        <end position="348"/>
    </location>
</feature>
<feature type="compositionally biased region" description="Acidic residues" evidence="1">
    <location>
        <begin position="321"/>
        <end position="331"/>
    </location>
</feature>
<feature type="compositionally biased region" description="Basic and acidic residues" evidence="1">
    <location>
        <begin position="1"/>
        <end position="12"/>
    </location>
</feature>
<dbReference type="HOGENOM" id="CLU_068486_0_0_1"/>
<dbReference type="RefSeq" id="XP_013343311.1">
    <property type="nucleotide sequence ID" value="XM_013487857.1"/>
</dbReference>
<keyword evidence="3" id="KW-1185">Reference proteome</keyword>
<accession>A0A074YF60</accession>
<evidence type="ECO:0000313" key="2">
    <source>
        <dbReference type="EMBL" id="KEQ94664.1"/>
    </source>
</evidence>
<dbReference type="EMBL" id="KL584761">
    <property type="protein sequence ID" value="KEQ94664.1"/>
    <property type="molecule type" value="Genomic_DNA"/>
</dbReference>
<feature type="compositionally biased region" description="Polar residues" evidence="1">
    <location>
        <begin position="302"/>
        <end position="316"/>
    </location>
</feature>
<gene>
    <name evidence="2" type="ORF">AUEXF2481DRAFT_251612</name>
</gene>
<dbReference type="OrthoDB" id="3892072at2759"/>
<organism evidence="2 3">
    <name type="scientific">Aureobasidium subglaciale (strain EXF-2481)</name>
    <name type="common">Aureobasidium pullulans var. subglaciale</name>
    <dbReference type="NCBI Taxonomy" id="1043005"/>
    <lineage>
        <taxon>Eukaryota</taxon>
        <taxon>Fungi</taxon>
        <taxon>Dikarya</taxon>
        <taxon>Ascomycota</taxon>
        <taxon>Pezizomycotina</taxon>
        <taxon>Dothideomycetes</taxon>
        <taxon>Dothideomycetidae</taxon>
        <taxon>Dothideales</taxon>
        <taxon>Saccotheciaceae</taxon>
        <taxon>Aureobasidium</taxon>
    </lineage>
</organism>
<dbReference type="InParanoid" id="A0A074YF60"/>
<proteinExistence type="predicted"/>
<sequence length="348" mass="39053">MMSDHSTEKSEMRPCTIKEVTPADSTTITTTTNKQSKKGQKKRARDDSANQESSPAKKIKPSRKSETSSAKKIKPGPVCYMKAGRHEFIIKDAELKKSHTLHLLVNSDERLDSDEEVEDIYRISAIHGKPAAELNLARHSEATAHVAWLFLRNGNEPDLKQYRGKWDVGEELRSLLQIFPDAGALLAAAQLFDLGMGLRSKELQKAAFSWYQETRATTWSSVFAKPGLGVWVSTRWPEKQQKYDQYVAWLRILKENDPEFIRVCSEMAKAVEDDHAGLCADLTELKQLEPASYYNYWMSDQSSSARTDSGAKSNVGSPEASDTEESEVPSDDEGKVPSEDESEESEEE</sequence>
<dbReference type="GeneID" id="25362921"/>
<reference evidence="2 3" key="1">
    <citation type="journal article" date="2014" name="BMC Genomics">
        <title>Genome sequencing of four Aureobasidium pullulans varieties: biotechnological potential, stress tolerance, and description of new species.</title>
        <authorList>
            <person name="Gostin Ar C."/>
            <person name="Ohm R.A."/>
            <person name="Kogej T."/>
            <person name="Sonjak S."/>
            <person name="Turk M."/>
            <person name="Zajc J."/>
            <person name="Zalar P."/>
            <person name="Grube M."/>
            <person name="Sun H."/>
            <person name="Han J."/>
            <person name="Sharma A."/>
            <person name="Chiniquy J."/>
            <person name="Ngan C.Y."/>
            <person name="Lipzen A."/>
            <person name="Barry K."/>
            <person name="Grigoriev I.V."/>
            <person name="Gunde-Cimerman N."/>
        </authorList>
    </citation>
    <scope>NUCLEOTIDE SEQUENCE [LARGE SCALE GENOMIC DNA]</scope>
    <source>
        <strain evidence="2 3">EXF-2481</strain>
    </source>
</reference>